<dbReference type="EMBL" id="CAJHIO010000028">
    <property type="protein sequence ID" value="CAD6493284.1"/>
    <property type="molecule type" value="Genomic_DNA"/>
</dbReference>
<evidence type="ECO:0000313" key="3">
    <source>
        <dbReference type="Proteomes" id="UP000610373"/>
    </source>
</evidence>
<dbReference type="InterPro" id="IPR036237">
    <property type="entry name" value="Xyl_isomerase-like_sf"/>
</dbReference>
<sequence length="261" mass="29231">MSILSRLSFSSLALVNDPFEWAYGLEGLGFTGWEIVSEGRQTLTDETMKKVANILETTNLQLSLHLPFSDLNLASLNPYIWQETIRQQMEYLGRAASFIKIAVVHPGHLSPLGMQLPDMAWANNIKGIKKLCEFADDFGVMVCIENMVNQKYVFGKDAAEIEGMVETIGCDNLGITFDIGHANTNNMIDEFLSLKQKISHVHAHDNHGKTDEHLPVGDGIIDWNKVIKGLSNFKGRVVLESRNVDEGEKGLKYLHKIWNST</sequence>
<dbReference type="PANTHER" id="PTHR12110:SF21">
    <property type="entry name" value="XYLOSE ISOMERASE-LIKE TIM BARREL DOMAIN-CONTAINING PROTEIN"/>
    <property type="match status" value="1"/>
</dbReference>
<dbReference type="PANTHER" id="PTHR12110">
    <property type="entry name" value="HYDROXYPYRUVATE ISOMERASE"/>
    <property type="match status" value="1"/>
</dbReference>
<organism evidence="2 3">
    <name type="scientific">Candidatus Argoarchaeum ethanivorans</name>
    <dbReference type="NCBI Taxonomy" id="2608793"/>
    <lineage>
        <taxon>Archaea</taxon>
        <taxon>Methanobacteriati</taxon>
        <taxon>Methanobacteriota</taxon>
        <taxon>Stenosarchaea group</taxon>
        <taxon>Methanomicrobia</taxon>
        <taxon>Methanosarcinales</taxon>
        <taxon>Methanosarcinales incertae sedis</taxon>
        <taxon>GOM Arc I cluster</taxon>
        <taxon>Candidatus Argoarchaeum</taxon>
    </lineage>
</organism>
<name>A0A811T7M9_9EURY</name>
<comment type="caution">
    <text evidence="2">The sequence shown here is derived from an EMBL/GenBank/DDBJ whole genome shotgun (WGS) entry which is preliminary data.</text>
</comment>
<dbReference type="InterPro" id="IPR001719">
    <property type="entry name" value="AP_endonuc_2"/>
</dbReference>
<evidence type="ECO:0000259" key="1">
    <source>
        <dbReference type="Pfam" id="PF01261"/>
    </source>
</evidence>
<dbReference type="Gene3D" id="3.20.20.150">
    <property type="entry name" value="Divalent-metal-dependent TIM barrel enzymes"/>
    <property type="match status" value="1"/>
</dbReference>
<reference evidence="2" key="1">
    <citation type="submission" date="2020-10" db="EMBL/GenBank/DDBJ databases">
        <authorList>
            <person name="Hahn C.J."/>
            <person name="Laso-Perez R."/>
            <person name="Vulcano F."/>
            <person name="Vaziourakis K.-M."/>
            <person name="Stokke R."/>
            <person name="Steen I.H."/>
            <person name="Teske A."/>
            <person name="Boetius A."/>
            <person name="Liebeke M."/>
            <person name="Amann R."/>
            <person name="Knittel K."/>
        </authorList>
    </citation>
    <scope>NUCLEOTIDE SEQUENCE</scope>
    <source>
        <strain evidence="2">Gfbio:e3339647-f889-4370-9287-4fb5cb688e4c:AG392O15_GoMArc1</strain>
    </source>
</reference>
<dbReference type="InterPro" id="IPR013022">
    <property type="entry name" value="Xyl_isomerase-like_TIM-brl"/>
</dbReference>
<dbReference type="AlphaFoldDB" id="A0A811T7M9"/>
<dbReference type="GO" id="GO:0008270">
    <property type="term" value="F:zinc ion binding"/>
    <property type="evidence" value="ECO:0007669"/>
    <property type="project" value="InterPro"/>
</dbReference>
<dbReference type="Pfam" id="PF01261">
    <property type="entry name" value="AP_endonuc_2"/>
    <property type="match status" value="1"/>
</dbReference>
<dbReference type="GO" id="GO:0006281">
    <property type="term" value="P:DNA repair"/>
    <property type="evidence" value="ECO:0007669"/>
    <property type="project" value="InterPro"/>
</dbReference>
<dbReference type="SUPFAM" id="SSF51658">
    <property type="entry name" value="Xylose isomerase-like"/>
    <property type="match status" value="1"/>
</dbReference>
<protein>
    <recommendedName>
        <fullName evidence="1">Xylose isomerase-like TIM barrel domain-containing protein</fullName>
    </recommendedName>
</protein>
<dbReference type="Proteomes" id="UP000610373">
    <property type="component" value="Unassembled WGS sequence"/>
</dbReference>
<dbReference type="InterPro" id="IPR050312">
    <property type="entry name" value="IolE/XylAMocC-like"/>
</dbReference>
<evidence type="ECO:0000313" key="2">
    <source>
        <dbReference type="EMBL" id="CAD6493284.1"/>
    </source>
</evidence>
<accession>A0A811T7M9</accession>
<gene>
    <name evidence="2" type="ORF">CHKLHMKO_00449</name>
</gene>
<dbReference type="SMART" id="SM00518">
    <property type="entry name" value="AP2Ec"/>
    <property type="match status" value="1"/>
</dbReference>
<proteinExistence type="predicted"/>
<dbReference type="GO" id="GO:0003677">
    <property type="term" value="F:DNA binding"/>
    <property type="evidence" value="ECO:0007669"/>
    <property type="project" value="InterPro"/>
</dbReference>
<feature type="domain" description="Xylose isomerase-like TIM barrel" evidence="1">
    <location>
        <begin position="28"/>
        <end position="252"/>
    </location>
</feature>